<dbReference type="Gene3D" id="3.30.1370.50">
    <property type="entry name" value="R3H-like domain"/>
    <property type="match status" value="1"/>
</dbReference>
<evidence type="ECO:0000256" key="1">
    <source>
        <dbReference type="SAM" id="MobiDB-lite"/>
    </source>
</evidence>
<evidence type="ECO:0000313" key="4">
    <source>
        <dbReference type="Proteomes" id="UP000230093"/>
    </source>
</evidence>
<dbReference type="Proteomes" id="UP000230093">
    <property type="component" value="Unassembled WGS sequence"/>
</dbReference>
<dbReference type="InterPro" id="IPR038008">
    <property type="entry name" value="Jag_KH"/>
</dbReference>
<proteinExistence type="predicted"/>
<dbReference type="CDD" id="cd02644">
    <property type="entry name" value="R3H_jag"/>
    <property type="match status" value="1"/>
</dbReference>
<evidence type="ECO:0000313" key="3">
    <source>
        <dbReference type="EMBL" id="PIS08882.1"/>
    </source>
</evidence>
<reference evidence="4" key="1">
    <citation type="submission" date="2017-09" db="EMBL/GenBank/DDBJ databases">
        <title>Depth-based differentiation of microbial function through sediment-hosted aquifers and enrichment of novel symbionts in the deep terrestrial subsurface.</title>
        <authorList>
            <person name="Probst A.J."/>
            <person name="Ladd B."/>
            <person name="Jarett J.K."/>
            <person name="Geller-Mcgrath D.E."/>
            <person name="Sieber C.M.K."/>
            <person name="Emerson J.B."/>
            <person name="Anantharaman K."/>
            <person name="Thomas B.C."/>
            <person name="Malmstrom R."/>
            <person name="Stieglmeier M."/>
            <person name="Klingl A."/>
            <person name="Woyke T."/>
            <person name="Ryan C.M."/>
            <person name="Banfield J.F."/>
        </authorList>
    </citation>
    <scope>NUCLEOTIDE SEQUENCE [LARGE SCALE GENOMIC DNA]</scope>
</reference>
<dbReference type="CDD" id="cd02414">
    <property type="entry name" value="KH-II_Jag"/>
    <property type="match status" value="1"/>
</dbReference>
<sequence length="180" mass="20384">MSLQKSKKPKKNPKVKKDKPPKASSLKLIENLTVELLDEIGFKEKSVKIIMGDEGNIRINVDSPEAGILIGNYGETISSIQLVLSLMLYKKLGEWQKIVLNVGDYLEKREENLKKIALNTAKRVKFSQEEVVLTYLNSAERRIIHLVLADNPDVLTESIGEGRDRRLVIKVKTETKNKES</sequence>
<evidence type="ECO:0000259" key="2">
    <source>
        <dbReference type="PROSITE" id="PS51061"/>
    </source>
</evidence>
<dbReference type="SUPFAM" id="SSF82708">
    <property type="entry name" value="R3H domain"/>
    <property type="match status" value="1"/>
</dbReference>
<dbReference type="PROSITE" id="PS51061">
    <property type="entry name" value="R3H"/>
    <property type="match status" value="1"/>
</dbReference>
<dbReference type="PANTHER" id="PTHR35800:SF1">
    <property type="entry name" value="RNA-BINDING PROTEIN KHPB"/>
    <property type="match status" value="1"/>
</dbReference>
<dbReference type="InterPro" id="IPR034079">
    <property type="entry name" value="R3H_KhpB"/>
</dbReference>
<dbReference type="Gene3D" id="3.30.300.20">
    <property type="match status" value="1"/>
</dbReference>
<dbReference type="InterPro" id="IPR039247">
    <property type="entry name" value="KhpB"/>
</dbReference>
<comment type="caution">
    <text evidence="3">The sequence shown here is derived from an EMBL/GenBank/DDBJ whole genome shotgun (WGS) entry which is preliminary data.</text>
</comment>
<dbReference type="InterPro" id="IPR036867">
    <property type="entry name" value="R3H_dom_sf"/>
</dbReference>
<feature type="compositionally biased region" description="Basic residues" evidence="1">
    <location>
        <begin position="1"/>
        <end position="19"/>
    </location>
</feature>
<organism evidence="3 4">
    <name type="scientific">Candidatus Beckwithbacteria bacterium CG10_big_fil_rev_8_21_14_0_10_34_10</name>
    <dbReference type="NCBI Taxonomy" id="1974495"/>
    <lineage>
        <taxon>Bacteria</taxon>
        <taxon>Candidatus Beckwithiibacteriota</taxon>
    </lineage>
</organism>
<accession>A0A2H0W893</accession>
<protein>
    <recommendedName>
        <fullName evidence="2">R3H domain-containing protein</fullName>
    </recommendedName>
</protein>
<feature type="domain" description="R3H" evidence="2">
    <location>
        <begin position="107"/>
        <end position="173"/>
    </location>
</feature>
<dbReference type="PANTHER" id="PTHR35800">
    <property type="entry name" value="PROTEIN JAG"/>
    <property type="match status" value="1"/>
</dbReference>
<dbReference type="SMART" id="SM00393">
    <property type="entry name" value="R3H"/>
    <property type="match status" value="1"/>
</dbReference>
<dbReference type="InterPro" id="IPR015946">
    <property type="entry name" value="KH_dom-like_a/b"/>
</dbReference>
<dbReference type="Pfam" id="PF13083">
    <property type="entry name" value="KH_KhpA-B"/>
    <property type="match status" value="1"/>
</dbReference>
<dbReference type="GO" id="GO:0003723">
    <property type="term" value="F:RNA binding"/>
    <property type="evidence" value="ECO:0007669"/>
    <property type="project" value="InterPro"/>
</dbReference>
<dbReference type="AlphaFoldDB" id="A0A2H0W893"/>
<gene>
    <name evidence="3" type="ORF">COT75_04315</name>
</gene>
<dbReference type="InterPro" id="IPR001374">
    <property type="entry name" value="R3H_dom"/>
</dbReference>
<feature type="region of interest" description="Disordered" evidence="1">
    <location>
        <begin position="1"/>
        <end position="23"/>
    </location>
</feature>
<dbReference type="EMBL" id="PEZT01000025">
    <property type="protein sequence ID" value="PIS08882.1"/>
    <property type="molecule type" value="Genomic_DNA"/>
</dbReference>
<name>A0A2H0W893_9BACT</name>
<dbReference type="Pfam" id="PF01424">
    <property type="entry name" value="R3H"/>
    <property type="match status" value="1"/>
</dbReference>